<dbReference type="GO" id="GO:0051082">
    <property type="term" value="F:unfolded protein binding"/>
    <property type="evidence" value="ECO:0007669"/>
    <property type="project" value="InterPro"/>
</dbReference>
<protein>
    <recommendedName>
        <fullName evidence="3">T-complex protein 1 subunit alpha</fullName>
    </recommendedName>
    <alternativeName>
        <fullName evidence="8">CCT-alpha</fullName>
    </alternativeName>
</protein>
<evidence type="ECO:0000256" key="7">
    <source>
        <dbReference type="ARBA" id="ARBA00023186"/>
    </source>
</evidence>
<evidence type="ECO:0000256" key="6">
    <source>
        <dbReference type="ARBA" id="ARBA00022840"/>
    </source>
</evidence>
<dbReference type="EMBL" id="BTRK01000005">
    <property type="protein sequence ID" value="GMR51622.1"/>
    <property type="molecule type" value="Genomic_DNA"/>
</dbReference>
<evidence type="ECO:0000256" key="4">
    <source>
        <dbReference type="ARBA" id="ARBA00022490"/>
    </source>
</evidence>
<feature type="non-terminal residue" evidence="10">
    <location>
        <position position="1"/>
    </location>
</feature>
<dbReference type="SUPFAM" id="SSF52029">
    <property type="entry name" value="GroEL apical domain-like"/>
    <property type="match status" value="1"/>
</dbReference>
<evidence type="ECO:0000256" key="9">
    <source>
        <dbReference type="RuleBase" id="RU004187"/>
    </source>
</evidence>
<dbReference type="Gene3D" id="3.50.7.10">
    <property type="entry name" value="GroEL"/>
    <property type="match status" value="1"/>
</dbReference>
<dbReference type="InterPro" id="IPR002194">
    <property type="entry name" value="Chaperonin_TCP-1_CS"/>
</dbReference>
<dbReference type="Pfam" id="PF00118">
    <property type="entry name" value="Cpn60_TCP1"/>
    <property type="match status" value="1"/>
</dbReference>
<dbReference type="GO" id="GO:0005524">
    <property type="term" value="F:ATP binding"/>
    <property type="evidence" value="ECO:0007669"/>
    <property type="project" value="UniProtKB-KW"/>
</dbReference>
<name>A0AAN5CX25_9BILA</name>
<keyword evidence="5 9" id="KW-0547">Nucleotide-binding</keyword>
<dbReference type="GO" id="GO:0140662">
    <property type="term" value="F:ATP-dependent protein folding chaperone"/>
    <property type="evidence" value="ECO:0007669"/>
    <property type="project" value="InterPro"/>
</dbReference>
<dbReference type="NCBIfam" id="NF041083">
    <property type="entry name" value="thermosome_beta"/>
    <property type="match status" value="1"/>
</dbReference>
<gene>
    <name evidence="10" type="ORF">PMAYCL1PPCAC_21817</name>
</gene>
<dbReference type="InterPro" id="IPR054827">
    <property type="entry name" value="thermosome_alpha"/>
</dbReference>
<keyword evidence="7 9" id="KW-0143">Chaperone</keyword>
<comment type="caution">
    <text evidence="10">The sequence shown here is derived from an EMBL/GenBank/DDBJ whole genome shotgun (WGS) entry which is preliminary data.</text>
</comment>
<dbReference type="AlphaFoldDB" id="A0AAN5CX25"/>
<comment type="similarity">
    <text evidence="2 9">Belongs to the TCP-1 chaperonin family.</text>
</comment>
<dbReference type="InterPro" id="IPR053374">
    <property type="entry name" value="TCP-1_chaperonin"/>
</dbReference>
<dbReference type="SUPFAM" id="SSF48592">
    <property type="entry name" value="GroEL equatorial domain-like"/>
    <property type="match status" value="1"/>
</dbReference>
<proteinExistence type="inferred from homology"/>
<dbReference type="NCBIfam" id="NF041082">
    <property type="entry name" value="thermosome_alpha"/>
    <property type="match status" value="1"/>
</dbReference>
<dbReference type="Proteomes" id="UP001328107">
    <property type="component" value="Unassembled WGS sequence"/>
</dbReference>
<keyword evidence="4" id="KW-0963">Cytoplasm</keyword>
<evidence type="ECO:0000313" key="11">
    <source>
        <dbReference type="Proteomes" id="UP001328107"/>
    </source>
</evidence>
<dbReference type="SUPFAM" id="SSF54849">
    <property type="entry name" value="GroEL-intermediate domain like"/>
    <property type="match status" value="1"/>
</dbReference>
<sequence>LQMVADSILAVNGARAQGCAVRTQNTTAVLALSNILRSSLGPLGQDKMLVDDTGDVIVTNDGATIIQNLQVVHPAATVIAELAKLQDEECGDGTTSVILLAADLLSRAEQLAQSKIHPSTIVAGYRLAAKEATKYLKECLSIEASEIGESALHNPAKTSMGSKIIGPYSDIFSSLVVEATKLVKVVDAATGKTTFPIKAINVLKAHGKSASESFLVQGYALNCTVAAQGMPLSIKDAKIAIIDFSLQKAKMHLGISVVVMDPAKLEAIRREEMNIVKNRVKKILAAGANVILTSGGIDDLCLKMLTEAGVMGVRRCKKADLKRIAKATGATMLSSLANLEGEENFDASQLGCADEVVQQRMSDDELILIRGTKGRTAASIVLRGANEMMLDEMERSVHDSLCVVSRVLESGRLVAGGGAVEAALNVYLESFANTLSSREQLAVAEFAQALLVIPKTLAANAARDSTDLVAKLRAFHNKALQNPELSHLKWAGLDLEKGEVRDNKEAGILEPAMSKVKAIKFATEAAITILRIDDLIKLEKVEQGGRAGQCG</sequence>
<evidence type="ECO:0000256" key="8">
    <source>
        <dbReference type="ARBA" id="ARBA00030049"/>
    </source>
</evidence>
<dbReference type="InterPro" id="IPR012715">
    <property type="entry name" value="Chap_CCT_alpha"/>
</dbReference>
<dbReference type="PANTHER" id="PTHR11353">
    <property type="entry name" value="CHAPERONIN"/>
    <property type="match status" value="1"/>
</dbReference>
<evidence type="ECO:0000256" key="2">
    <source>
        <dbReference type="ARBA" id="ARBA00008020"/>
    </source>
</evidence>
<evidence type="ECO:0000313" key="10">
    <source>
        <dbReference type="EMBL" id="GMR51622.1"/>
    </source>
</evidence>
<dbReference type="PRINTS" id="PR00304">
    <property type="entry name" value="TCOMPLEXTCP1"/>
</dbReference>
<accession>A0AAN5CX25</accession>
<dbReference type="InterPro" id="IPR017998">
    <property type="entry name" value="Chaperone_TCP-1"/>
</dbReference>
<dbReference type="InterPro" id="IPR027409">
    <property type="entry name" value="GroEL-like_apical_dom_sf"/>
</dbReference>
<dbReference type="PROSITE" id="PS00751">
    <property type="entry name" value="TCP1_2"/>
    <property type="match status" value="1"/>
</dbReference>
<dbReference type="FunFam" id="3.50.7.10:FF:000009">
    <property type="entry name" value="T-complex protein 1 subunit alpha"/>
    <property type="match status" value="1"/>
</dbReference>
<dbReference type="InterPro" id="IPR002423">
    <property type="entry name" value="Cpn60/GroEL/TCP-1"/>
</dbReference>
<dbReference type="Gene3D" id="1.10.560.10">
    <property type="entry name" value="GroEL-like equatorial domain"/>
    <property type="match status" value="1"/>
</dbReference>
<evidence type="ECO:0000256" key="3">
    <source>
        <dbReference type="ARBA" id="ARBA00014424"/>
    </source>
</evidence>
<dbReference type="GO" id="GO:0005737">
    <property type="term" value="C:cytoplasm"/>
    <property type="evidence" value="ECO:0007669"/>
    <property type="project" value="UniProtKB-SubCell"/>
</dbReference>
<dbReference type="GO" id="GO:0016887">
    <property type="term" value="F:ATP hydrolysis activity"/>
    <property type="evidence" value="ECO:0007669"/>
    <property type="project" value="InterPro"/>
</dbReference>
<dbReference type="NCBIfam" id="TIGR02340">
    <property type="entry name" value="chap_CCT_alpha"/>
    <property type="match status" value="1"/>
</dbReference>
<dbReference type="InterPro" id="IPR027410">
    <property type="entry name" value="TCP-1-like_intermed_sf"/>
</dbReference>
<feature type="non-terminal residue" evidence="10">
    <location>
        <position position="551"/>
    </location>
</feature>
<evidence type="ECO:0000256" key="5">
    <source>
        <dbReference type="ARBA" id="ARBA00022741"/>
    </source>
</evidence>
<reference evidence="11" key="1">
    <citation type="submission" date="2022-10" db="EMBL/GenBank/DDBJ databases">
        <title>Genome assembly of Pristionchus species.</title>
        <authorList>
            <person name="Yoshida K."/>
            <person name="Sommer R.J."/>
        </authorList>
    </citation>
    <scope>NUCLEOTIDE SEQUENCE [LARGE SCALE GENOMIC DNA]</scope>
    <source>
        <strain evidence="11">RS5460</strain>
    </source>
</reference>
<organism evidence="10 11">
    <name type="scientific">Pristionchus mayeri</name>
    <dbReference type="NCBI Taxonomy" id="1317129"/>
    <lineage>
        <taxon>Eukaryota</taxon>
        <taxon>Metazoa</taxon>
        <taxon>Ecdysozoa</taxon>
        <taxon>Nematoda</taxon>
        <taxon>Chromadorea</taxon>
        <taxon>Rhabditida</taxon>
        <taxon>Rhabditina</taxon>
        <taxon>Diplogasteromorpha</taxon>
        <taxon>Diplogasteroidea</taxon>
        <taxon>Neodiplogasteridae</taxon>
        <taxon>Pristionchus</taxon>
    </lineage>
</organism>
<keyword evidence="11" id="KW-1185">Reference proteome</keyword>
<keyword evidence="6 9" id="KW-0067">ATP-binding</keyword>
<dbReference type="PROSITE" id="PS00750">
    <property type="entry name" value="TCP1_1"/>
    <property type="match status" value="1"/>
</dbReference>
<dbReference type="CDD" id="cd03335">
    <property type="entry name" value="TCP1_alpha"/>
    <property type="match status" value="1"/>
</dbReference>
<dbReference type="Gene3D" id="3.30.260.10">
    <property type="entry name" value="TCP-1-like chaperonin intermediate domain"/>
    <property type="match status" value="1"/>
</dbReference>
<comment type="subcellular location">
    <subcellularLocation>
        <location evidence="1">Cytoplasm</location>
    </subcellularLocation>
</comment>
<evidence type="ECO:0000256" key="1">
    <source>
        <dbReference type="ARBA" id="ARBA00004496"/>
    </source>
</evidence>
<dbReference type="InterPro" id="IPR027413">
    <property type="entry name" value="GROEL-like_equatorial_sf"/>
</dbReference>